<evidence type="ECO:0000259" key="14">
    <source>
        <dbReference type="PROSITE" id="PS50042"/>
    </source>
</evidence>
<feature type="domain" description="Cyclic nucleotide-binding" evidence="14">
    <location>
        <begin position="378"/>
        <end position="497"/>
    </location>
</feature>
<evidence type="ECO:0000256" key="12">
    <source>
        <dbReference type="ARBA" id="ARBA00023303"/>
    </source>
</evidence>
<feature type="transmembrane region" description="Helical" evidence="13">
    <location>
        <begin position="91"/>
        <end position="116"/>
    </location>
</feature>
<proteinExistence type="inferred from homology"/>
<gene>
    <name evidence="16" type="ORF">AYBTSS11_LOCUS19120</name>
</gene>
<keyword evidence="11 13" id="KW-0472">Membrane</keyword>
<dbReference type="PROSITE" id="PS50042">
    <property type="entry name" value="CNMP_BINDING_3"/>
    <property type="match status" value="1"/>
</dbReference>
<evidence type="ECO:0000256" key="4">
    <source>
        <dbReference type="ARBA" id="ARBA00022538"/>
    </source>
</evidence>
<dbReference type="SMART" id="SM00100">
    <property type="entry name" value="cNMP"/>
    <property type="match status" value="1"/>
</dbReference>
<keyword evidence="9 13" id="KW-1133">Transmembrane helix</keyword>
<reference evidence="16" key="1">
    <citation type="submission" date="2023-10" db="EMBL/GenBank/DDBJ databases">
        <authorList>
            <person name="Domelevo Entfellner J.-B."/>
        </authorList>
    </citation>
    <scope>NUCLEOTIDE SEQUENCE</scope>
</reference>
<evidence type="ECO:0000256" key="8">
    <source>
        <dbReference type="ARBA" id="ARBA00022958"/>
    </source>
</evidence>
<dbReference type="Gramene" id="rna-AYBTSS11_LOCUS19120">
    <property type="protein sequence ID" value="CAJ1962201.1"/>
    <property type="gene ID" value="gene-AYBTSS11_LOCUS19120"/>
</dbReference>
<dbReference type="FunFam" id="1.10.287.70:FF:000123">
    <property type="entry name" value="Potassium channel KAT3"/>
    <property type="match status" value="1"/>
</dbReference>
<comment type="domain">
    <text evidence="13">The segment S4 is probably the voltage-sensor and is characterized by a series of positively charged amino acids. The pore-forming region H5 is enclosed by the transmembrane segments S5 and S6 in the Shaker-type (1P/6TM) and contains the GYGD signature motif which seems to be involved in potassium selectivity.</text>
</comment>
<keyword evidence="8 13" id="KW-0630">Potassium</keyword>
<dbReference type="Pfam" id="PF00520">
    <property type="entry name" value="Ion_trans"/>
    <property type="match status" value="1"/>
</dbReference>
<protein>
    <recommendedName>
        <fullName evidence="13">Potassium channel</fullName>
    </recommendedName>
</protein>
<dbReference type="Gene3D" id="1.10.287.70">
    <property type="match status" value="1"/>
</dbReference>
<comment type="subunit">
    <text evidence="13">The potassium channel is composed of a homo- or heterotetrameric complex of pore-forming subunits.</text>
</comment>
<dbReference type="PANTHER" id="PTHR45743">
    <property type="entry name" value="POTASSIUM CHANNEL AKT1"/>
    <property type="match status" value="1"/>
</dbReference>
<dbReference type="InterPro" id="IPR045319">
    <property type="entry name" value="KAT/AKT"/>
</dbReference>
<evidence type="ECO:0000256" key="7">
    <source>
        <dbReference type="ARBA" id="ARBA00022882"/>
    </source>
</evidence>
<dbReference type="Pfam" id="PF11834">
    <property type="entry name" value="KHA"/>
    <property type="match status" value="1"/>
</dbReference>
<keyword evidence="12 13" id="KW-0407">Ion channel</keyword>
<comment type="function">
    <text evidence="13">Potassium channel.</text>
</comment>
<feature type="domain" description="KHA" evidence="15">
    <location>
        <begin position="699"/>
        <end position="783"/>
    </location>
</feature>
<evidence type="ECO:0000313" key="16">
    <source>
        <dbReference type="EMBL" id="CAJ1962201.1"/>
    </source>
</evidence>
<dbReference type="Gene3D" id="1.10.287.630">
    <property type="entry name" value="Helix hairpin bin"/>
    <property type="match status" value="1"/>
</dbReference>
<dbReference type="PRINTS" id="PR01463">
    <property type="entry name" value="EAGCHANLFMLY"/>
</dbReference>
<evidence type="ECO:0000256" key="3">
    <source>
        <dbReference type="ARBA" id="ARBA00022448"/>
    </source>
</evidence>
<comment type="similarity">
    <text evidence="2 13">Belongs to the potassium channel family. Plant (TC 1.A.1.4) subfamily.</text>
</comment>
<name>A0AA86VK07_9FABA</name>
<comment type="domain">
    <text evidence="13">The KHA domain (rich in hydrophobic and acidic residues) present in the C-terminal part is likely to be important for tetramerization.</text>
</comment>
<evidence type="ECO:0000256" key="11">
    <source>
        <dbReference type="ARBA" id="ARBA00023136"/>
    </source>
</evidence>
<dbReference type="EMBL" id="OY731403">
    <property type="protein sequence ID" value="CAJ1962201.1"/>
    <property type="molecule type" value="Genomic_DNA"/>
</dbReference>
<dbReference type="InterPro" id="IPR005821">
    <property type="entry name" value="Ion_trans_dom"/>
</dbReference>
<evidence type="ECO:0000256" key="9">
    <source>
        <dbReference type="ARBA" id="ARBA00022989"/>
    </source>
</evidence>
<keyword evidence="17" id="KW-1185">Reference proteome</keyword>
<dbReference type="FunFam" id="2.60.120.10:FF:000074">
    <property type="entry name" value="Potassium channel KAT2"/>
    <property type="match status" value="1"/>
</dbReference>
<dbReference type="Gene3D" id="2.60.120.10">
    <property type="entry name" value="Jelly Rolls"/>
    <property type="match status" value="1"/>
</dbReference>
<dbReference type="AlphaFoldDB" id="A0AA86VK07"/>
<keyword evidence="3 13" id="KW-0813">Transport</keyword>
<dbReference type="InterPro" id="IPR014710">
    <property type="entry name" value="RmlC-like_jellyroll"/>
</dbReference>
<dbReference type="Proteomes" id="UP001189624">
    <property type="component" value="Chromosome 6"/>
</dbReference>
<keyword evidence="4 13" id="KW-0633">Potassium transport</keyword>
<dbReference type="InterPro" id="IPR021789">
    <property type="entry name" value="KHA_dom"/>
</dbReference>
<evidence type="ECO:0000256" key="1">
    <source>
        <dbReference type="ARBA" id="ARBA00004141"/>
    </source>
</evidence>
<evidence type="ECO:0000259" key="15">
    <source>
        <dbReference type="PROSITE" id="PS51490"/>
    </source>
</evidence>
<dbReference type="InterPro" id="IPR000595">
    <property type="entry name" value="cNMP-bd_dom"/>
</dbReference>
<dbReference type="GO" id="GO:0034702">
    <property type="term" value="C:monoatomic ion channel complex"/>
    <property type="evidence" value="ECO:0007669"/>
    <property type="project" value="UniProtKB-KW"/>
</dbReference>
<feature type="transmembrane region" description="Helical" evidence="13">
    <location>
        <begin position="65"/>
        <end position="85"/>
    </location>
</feature>
<evidence type="ECO:0000256" key="13">
    <source>
        <dbReference type="RuleBase" id="RU369015"/>
    </source>
</evidence>
<keyword evidence="7 13" id="KW-0851">Voltage-gated channel</keyword>
<dbReference type="SUPFAM" id="SSF51206">
    <property type="entry name" value="cAMP-binding domain-like"/>
    <property type="match status" value="1"/>
</dbReference>
<keyword evidence="10 13" id="KW-0406">Ion transport</keyword>
<evidence type="ECO:0000313" key="17">
    <source>
        <dbReference type="Proteomes" id="UP001189624"/>
    </source>
</evidence>
<dbReference type="SUPFAM" id="SSF81324">
    <property type="entry name" value="Voltage-gated potassium channels"/>
    <property type="match status" value="1"/>
</dbReference>
<dbReference type="PROSITE" id="PS51490">
    <property type="entry name" value="KHA"/>
    <property type="match status" value="1"/>
</dbReference>
<dbReference type="InterPro" id="IPR003938">
    <property type="entry name" value="K_chnl_volt-dep_EAG/ELK/ERG"/>
</dbReference>
<comment type="caution">
    <text evidence="13">Lacks conserved residue(s) required for the propagation of feature annotation.</text>
</comment>
<keyword evidence="5 13" id="KW-0812">Transmembrane</keyword>
<feature type="transmembrane region" description="Helical" evidence="13">
    <location>
        <begin position="202"/>
        <end position="220"/>
    </location>
</feature>
<feature type="transmembrane region" description="Helical" evidence="13">
    <location>
        <begin position="279"/>
        <end position="301"/>
    </location>
</feature>
<evidence type="ECO:0000256" key="10">
    <source>
        <dbReference type="ARBA" id="ARBA00023065"/>
    </source>
</evidence>
<dbReference type="Pfam" id="PF00027">
    <property type="entry name" value="cNMP_binding"/>
    <property type="match status" value="1"/>
</dbReference>
<evidence type="ECO:0000256" key="2">
    <source>
        <dbReference type="ARBA" id="ARBA00007929"/>
    </source>
</evidence>
<dbReference type="InterPro" id="IPR018490">
    <property type="entry name" value="cNMP-bd_dom_sf"/>
</dbReference>
<sequence>MSLSCAKNFFQRFWLDEFQMGNIPHGSFLANDDLLPSLGARINQETRLRKYVISPFNPRYRAWELLLVVLVIYSAWICPFEFAFLPYKEDALFIVDNIVNGFFAIDIVLTFFVAYLDHQSYLLVDDPKRIAIKYLSTWFAFDVCSTIPFQSFSFLFNNHTSELGFKVFNMFRLWRLRRVSSLFARLEKDIRFNYFWTRCTKLIAVTLFAVHCAGCFNYLIADRYPDSKRTWIGAVYPNFKEESLWDRYVTAIYWSIVTLTTTGYGDLHAENTREMLFDIAYMLFNLGLTSYIIGNMTNLVVHWTSRTRNFRDTVKAASEFASRNHLPHRIQDQMLSHICLKFKTEGLKQQETLNELPKAIRSSIAHHLFFPVVQKVYLFQGVSHDFLFQLTSDMEAEFFPPKEDVILQNESSTEFYVLVSGAVDLVCYTDGHDHVHGKAVAVDAFGEIGVLYQIPQPFTVRTTELSQILRLNKTSLMNVLQANPRDAQIMMDNLLMRLKGRGDFGFEYPCTDSGLFPNELLQGGHTRGSFSHECTNNSHEHSVMHEGECTDIRNSETSLCQLTNDHSVTKHRMMPEHDTREPRAPAHKGNLDIVEILLERDANPNLNSIGWTQNALAKQPKNKGICAQKLSLENEKLDEIRIEIAEPEILLDRDSSTRNRKHDGIISTKFPKEKINTKSIFRNSNCPSDSKSARLPKKRVTIQLLHGCRSTSQGSHGKLIILPDLLEELLKVAGEKFGGFNPTKVVNTENAEIDDINVIRDGDRLFLLCNDNEIRVHDASEDR</sequence>
<dbReference type="GO" id="GO:0005249">
    <property type="term" value="F:voltage-gated potassium channel activity"/>
    <property type="evidence" value="ECO:0007669"/>
    <property type="project" value="UniProtKB-UniRule"/>
</dbReference>
<evidence type="ECO:0000256" key="5">
    <source>
        <dbReference type="ARBA" id="ARBA00022692"/>
    </source>
</evidence>
<organism evidence="16 17">
    <name type="scientific">Sphenostylis stenocarpa</name>
    <dbReference type="NCBI Taxonomy" id="92480"/>
    <lineage>
        <taxon>Eukaryota</taxon>
        <taxon>Viridiplantae</taxon>
        <taxon>Streptophyta</taxon>
        <taxon>Embryophyta</taxon>
        <taxon>Tracheophyta</taxon>
        <taxon>Spermatophyta</taxon>
        <taxon>Magnoliopsida</taxon>
        <taxon>eudicotyledons</taxon>
        <taxon>Gunneridae</taxon>
        <taxon>Pentapetalae</taxon>
        <taxon>rosids</taxon>
        <taxon>fabids</taxon>
        <taxon>Fabales</taxon>
        <taxon>Fabaceae</taxon>
        <taxon>Papilionoideae</taxon>
        <taxon>50 kb inversion clade</taxon>
        <taxon>NPAAA clade</taxon>
        <taxon>indigoferoid/millettioid clade</taxon>
        <taxon>Phaseoleae</taxon>
        <taxon>Sphenostylis</taxon>
    </lineage>
</organism>
<evidence type="ECO:0000256" key="6">
    <source>
        <dbReference type="ARBA" id="ARBA00022826"/>
    </source>
</evidence>
<dbReference type="CDD" id="cd00038">
    <property type="entry name" value="CAP_ED"/>
    <property type="match status" value="1"/>
</dbReference>
<dbReference type="PANTHER" id="PTHR45743:SF37">
    <property type="entry name" value="POTASSIUM CHANNEL"/>
    <property type="match status" value="1"/>
</dbReference>
<comment type="subcellular location">
    <subcellularLocation>
        <location evidence="1 13">Membrane</location>
        <topology evidence="1 13">Multi-pass membrane protein</topology>
    </subcellularLocation>
</comment>
<keyword evidence="6 13" id="KW-0631">Potassium channel</keyword>
<feature type="transmembrane region" description="Helical" evidence="13">
    <location>
        <begin position="137"/>
        <end position="156"/>
    </location>
</feature>
<accession>A0AA86VK07</accession>